<evidence type="ECO:0000313" key="1">
    <source>
        <dbReference type="EMBL" id="GAB57347.1"/>
    </source>
</evidence>
<keyword evidence="2" id="KW-1185">Reference proteome</keyword>
<name>I1DTG9_9GAMM</name>
<organism evidence="1 2">
    <name type="scientific">Rheinheimera nanhaiensis E407-8</name>
    <dbReference type="NCBI Taxonomy" id="562729"/>
    <lineage>
        <taxon>Bacteria</taxon>
        <taxon>Pseudomonadati</taxon>
        <taxon>Pseudomonadota</taxon>
        <taxon>Gammaproteobacteria</taxon>
        <taxon>Chromatiales</taxon>
        <taxon>Chromatiaceae</taxon>
        <taxon>Rheinheimera</taxon>
    </lineage>
</organism>
<dbReference type="AlphaFoldDB" id="I1DTG9"/>
<proteinExistence type="predicted"/>
<accession>I1DTG9</accession>
<gene>
    <name evidence="1" type="ORF">RNAN_0310</name>
</gene>
<reference evidence="1 2" key="1">
    <citation type="journal article" date="2012" name="J. Bacteriol.">
        <title>Genome Sequence of the Protease-Producing Bacterium Rheinheimera nanhaiensis E407-8T, Isolated from Deep-Sea Sediment of the South China Sea.</title>
        <authorList>
            <person name="Zhang X.-Y."/>
            <person name="Zhang Y.-J."/>
            <person name="Qin Q.-L."/>
            <person name="Xie B.-B."/>
            <person name="Chen X.-L."/>
            <person name="Zhou B.-C."/>
            <person name="Zhang Y.-Z."/>
        </authorList>
    </citation>
    <scope>NUCLEOTIDE SEQUENCE [LARGE SCALE GENOMIC DNA]</scope>
    <source>
        <strain evidence="1 2">E407-8</strain>
    </source>
</reference>
<dbReference type="EMBL" id="BAFK01000001">
    <property type="protein sequence ID" value="GAB57347.1"/>
    <property type="molecule type" value="Genomic_DNA"/>
</dbReference>
<evidence type="ECO:0000313" key="2">
    <source>
        <dbReference type="Proteomes" id="UP000004374"/>
    </source>
</evidence>
<comment type="caution">
    <text evidence="1">The sequence shown here is derived from an EMBL/GenBank/DDBJ whole genome shotgun (WGS) entry which is preliminary data.</text>
</comment>
<dbReference type="Proteomes" id="UP000004374">
    <property type="component" value="Unassembled WGS sequence"/>
</dbReference>
<protein>
    <submittedName>
        <fullName evidence="1">Uncharacterized protein</fullName>
    </submittedName>
</protein>
<sequence length="128" mass="14470">MAGQNIIDATVPKILAVSLLLSRPMTKIANPTKTKTIANPYNSHAAELFSLIASSITSFAVRFSFKSNNTELPFVYNALAFYLVRNSVTAKRLLSNTIHLIFGITDANRFCLFMEQLIYRHFSRDYLF</sequence>